<reference evidence="9 10" key="1">
    <citation type="submission" date="2014-12" db="EMBL/GenBank/DDBJ databases">
        <title>Draft genome sequences of 29 type strains of Enterococci.</title>
        <authorList>
            <person name="Zhong Z."/>
            <person name="Sun Z."/>
            <person name="Liu W."/>
            <person name="Zhang W."/>
            <person name="Zhang H."/>
        </authorList>
    </citation>
    <scope>NUCLEOTIDE SEQUENCE [LARGE SCALE GENOMIC DNA]</scope>
    <source>
        <strain evidence="9 10">DSM 17690</strain>
    </source>
</reference>
<keyword evidence="6 9" id="KW-0449">Lipoprotein</keyword>
<keyword evidence="4" id="KW-0472">Membrane</keyword>
<evidence type="ECO:0000313" key="10">
    <source>
        <dbReference type="Proteomes" id="UP000182149"/>
    </source>
</evidence>
<evidence type="ECO:0000256" key="7">
    <source>
        <dbReference type="SAM" id="SignalP"/>
    </source>
</evidence>
<evidence type="ECO:0000313" key="9">
    <source>
        <dbReference type="EMBL" id="OJG09985.1"/>
    </source>
</evidence>
<dbReference type="EMBL" id="JAJJVO010000093">
    <property type="protein sequence ID" value="MCC9273833.1"/>
    <property type="molecule type" value="Genomic_DNA"/>
</dbReference>
<evidence type="ECO:0000313" key="8">
    <source>
        <dbReference type="EMBL" id="MCC9273833.1"/>
    </source>
</evidence>
<dbReference type="OrthoDB" id="9812878at2"/>
<evidence type="ECO:0000256" key="5">
    <source>
        <dbReference type="ARBA" id="ARBA00023139"/>
    </source>
</evidence>
<sequence>MKFIKPLFSILLITALSACSTATAKEDVKKDEPTIVKVGVVGDSTNFIWDIVNENLKDENIIVELQSFSDGTYTNIAQSEGELDLTSFQHHAFLNQEINDKGYDFTAIADTYVAPLNIFSEKVESVSEIKEGDTILIPNNVTNAGRALIVLDRAGLITVDPEKGNLPTNSDILENPLKLKIEEADPATILQLLPDVAAGITNAGIVQDNGKDPIEDAIFNLEIDPDDEAFAPYINVIVARTEDKDNEIYAKVAKAYLQDNVKEAITKEYGNVFIPVW</sequence>
<keyword evidence="3 7" id="KW-0732">Signal</keyword>
<keyword evidence="5" id="KW-0564">Palmitate</keyword>
<dbReference type="InterPro" id="IPR004872">
    <property type="entry name" value="Lipoprotein_NlpA"/>
</dbReference>
<evidence type="ECO:0000256" key="2">
    <source>
        <dbReference type="ARBA" id="ARBA00008973"/>
    </source>
</evidence>
<accession>A0A1L8QR26</accession>
<dbReference type="PANTHER" id="PTHR30429:SF3">
    <property type="entry name" value="LIPOPROTEIN"/>
    <property type="match status" value="1"/>
</dbReference>
<dbReference type="GO" id="GO:0016020">
    <property type="term" value="C:membrane"/>
    <property type="evidence" value="ECO:0007669"/>
    <property type="project" value="UniProtKB-SubCell"/>
</dbReference>
<evidence type="ECO:0000256" key="1">
    <source>
        <dbReference type="ARBA" id="ARBA00004635"/>
    </source>
</evidence>
<feature type="signal peptide" evidence="7">
    <location>
        <begin position="1"/>
        <end position="24"/>
    </location>
</feature>
<dbReference type="EMBL" id="JXKD01000011">
    <property type="protein sequence ID" value="OJG09985.1"/>
    <property type="molecule type" value="Genomic_DNA"/>
</dbReference>
<feature type="chain" id="PRO_5009879526" evidence="7">
    <location>
        <begin position="25"/>
        <end position="277"/>
    </location>
</feature>
<dbReference type="PANTHER" id="PTHR30429">
    <property type="entry name" value="D-METHIONINE-BINDING LIPOPROTEIN METQ"/>
    <property type="match status" value="1"/>
</dbReference>
<dbReference type="Pfam" id="PF03180">
    <property type="entry name" value="Lipoprotein_9"/>
    <property type="match status" value="1"/>
</dbReference>
<keyword evidence="10" id="KW-1185">Reference proteome</keyword>
<evidence type="ECO:0000256" key="3">
    <source>
        <dbReference type="ARBA" id="ARBA00022729"/>
    </source>
</evidence>
<dbReference type="Gene3D" id="3.40.190.10">
    <property type="entry name" value="Periplasmic binding protein-like II"/>
    <property type="match status" value="2"/>
</dbReference>
<gene>
    <name evidence="8" type="ORF">K8V42_06035</name>
    <name evidence="9" type="ORF">RU93_GL000435</name>
</gene>
<name>A0A1L8QR26_9ENTE</name>
<comment type="similarity">
    <text evidence="2">Belongs to the NlpA lipoprotein family.</text>
</comment>
<evidence type="ECO:0000256" key="4">
    <source>
        <dbReference type="ARBA" id="ARBA00023136"/>
    </source>
</evidence>
<protein>
    <submittedName>
        <fullName evidence="9">BmpB, outer membrane lipoprotein</fullName>
    </submittedName>
    <submittedName>
        <fullName evidence="8">MetQ/NlpA family ABC transporter substrate-binding protein</fullName>
    </submittedName>
</protein>
<reference evidence="8" key="3">
    <citation type="submission" date="2021-11" db="EMBL/GenBank/DDBJ databases">
        <authorList>
            <person name="Gilroy R."/>
        </authorList>
    </citation>
    <scope>NUCLEOTIDE SEQUENCE</scope>
    <source>
        <strain evidence="8">150</strain>
    </source>
</reference>
<evidence type="ECO:0000256" key="6">
    <source>
        <dbReference type="ARBA" id="ARBA00023288"/>
    </source>
</evidence>
<organism evidence="9 10">
    <name type="scientific">Enterococcus aquimarinus</name>
    <dbReference type="NCBI Taxonomy" id="328396"/>
    <lineage>
        <taxon>Bacteria</taxon>
        <taxon>Bacillati</taxon>
        <taxon>Bacillota</taxon>
        <taxon>Bacilli</taxon>
        <taxon>Lactobacillales</taxon>
        <taxon>Enterococcaceae</taxon>
        <taxon>Enterococcus</taxon>
    </lineage>
</organism>
<dbReference type="Proteomes" id="UP000813384">
    <property type="component" value="Unassembled WGS sequence"/>
</dbReference>
<dbReference type="SUPFAM" id="SSF53850">
    <property type="entry name" value="Periplasmic binding protein-like II"/>
    <property type="match status" value="1"/>
</dbReference>
<reference evidence="8" key="2">
    <citation type="journal article" date="2021" name="PeerJ">
        <title>Extensive microbial diversity within the chicken gut microbiome revealed by metagenomics and culture.</title>
        <authorList>
            <person name="Gilroy R."/>
            <person name="Ravi A."/>
            <person name="Getino M."/>
            <person name="Pursley I."/>
            <person name="Horton D.L."/>
            <person name="Alikhan N.F."/>
            <person name="Baker D."/>
            <person name="Gharbi K."/>
            <person name="Hall N."/>
            <person name="Watson M."/>
            <person name="Adriaenssens E.M."/>
            <person name="Foster-Nyarko E."/>
            <person name="Jarju S."/>
            <person name="Secka A."/>
            <person name="Antonio M."/>
            <person name="Oren A."/>
            <person name="Chaudhuri R.R."/>
            <person name="La Ragione R."/>
            <person name="Hildebrand F."/>
            <person name="Pallen M.J."/>
        </authorList>
    </citation>
    <scope>NUCLEOTIDE SEQUENCE</scope>
    <source>
        <strain evidence="8">150</strain>
    </source>
</reference>
<dbReference type="PROSITE" id="PS51257">
    <property type="entry name" value="PROKAR_LIPOPROTEIN"/>
    <property type="match status" value="1"/>
</dbReference>
<proteinExistence type="inferred from homology"/>
<dbReference type="Proteomes" id="UP000182149">
    <property type="component" value="Unassembled WGS sequence"/>
</dbReference>
<comment type="caution">
    <text evidence="9">The sequence shown here is derived from an EMBL/GenBank/DDBJ whole genome shotgun (WGS) entry which is preliminary data.</text>
</comment>
<comment type="subcellular location">
    <subcellularLocation>
        <location evidence="1">Membrane</location>
        <topology evidence="1">Lipid-anchor</topology>
    </subcellularLocation>
</comment>
<dbReference type="STRING" id="328396.RU93_GL000435"/>
<dbReference type="RefSeq" id="WP_071875147.1">
    <property type="nucleotide sequence ID" value="NZ_JBHSHF010000013.1"/>
</dbReference>
<dbReference type="AlphaFoldDB" id="A0A1L8QR26"/>